<dbReference type="VEuPathDB" id="TriTrypDB:BSAL_74165"/>
<keyword evidence="4 9" id="KW-0812">Transmembrane</keyword>
<dbReference type="GO" id="GO:0000139">
    <property type="term" value="C:Golgi membrane"/>
    <property type="evidence" value="ECO:0007669"/>
    <property type="project" value="UniProtKB-SubCell"/>
</dbReference>
<evidence type="ECO:0000256" key="7">
    <source>
        <dbReference type="ARBA" id="ARBA00023034"/>
    </source>
</evidence>
<sequence>MDPQTASKVRMWESLRADARQEDAVIENKLSIFERVALSETPDESTDARFRTLEQELNDQIHQMQRSVLSMQDTARSLPPTPETASMLKHTQRFDEIVAEKFAIVKRLGVDYQKRRERSQLLGKVKQEIESYRESEEFRHLSSENDSLRHTQKRLNDILSQADLTRDKLHQQRQMFTGMADKVLIIAEKVPFINGLLKKIDAKRRREVIILAMLMAVLLFLVFLFW</sequence>
<evidence type="ECO:0000256" key="2">
    <source>
        <dbReference type="ARBA" id="ARBA00008473"/>
    </source>
</evidence>
<dbReference type="GO" id="GO:0005801">
    <property type="term" value="C:cis-Golgi network"/>
    <property type="evidence" value="ECO:0007669"/>
    <property type="project" value="InterPro"/>
</dbReference>
<dbReference type="OMA" id="QAYAVND"/>
<evidence type="ECO:0000256" key="8">
    <source>
        <dbReference type="ARBA" id="ARBA00023136"/>
    </source>
</evidence>
<comment type="similarity">
    <text evidence="2">Belongs to the GOSR1 family.</text>
</comment>
<dbReference type="GO" id="GO:0015031">
    <property type="term" value="P:protein transport"/>
    <property type="evidence" value="ECO:0007669"/>
    <property type="project" value="UniProtKB-KW"/>
</dbReference>
<keyword evidence="8 9" id="KW-0472">Membrane</keyword>
<evidence type="ECO:0000256" key="1">
    <source>
        <dbReference type="ARBA" id="ARBA00004409"/>
    </source>
</evidence>
<evidence type="ECO:0000256" key="9">
    <source>
        <dbReference type="SAM" id="Phobius"/>
    </source>
</evidence>
<dbReference type="GO" id="GO:0005797">
    <property type="term" value="C:Golgi medial cisterna"/>
    <property type="evidence" value="ECO:0007669"/>
    <property type="project" value="TreeGrafter"/>
</dbReference>
<dbReference type="AlphaFoldDB" id="A0A0S4IYJ5"/>
<keyword evidence="11" id="KW-1185">Reference proteome</keyword>
<gene>
    <name evidence="10" type="ORF">BSAL_74165</name>
</gene>
<protein>
    <submittedName>
        <fullName evidence="10">Golgi SNARE, putative</fullName>
    </submittedName>
</protein>
<comment type="subcellular location">
    <subcellularLocation>
        <location evidence="1">Golgi apparatus membrane</location>
        <topology evidence="1">Single-pass type IV membrane protein</topology>
    </subcellularLocation>
</comment>
<dbReference type="Proteomes" id="UP000051952">
    <property type="component" value="Unassembled WGS sequence"/>
</dbReference>
<organism evidence="10 11">
    <name type="scientific">Bodo saltans</name>
    <name type="common">Flagellated protozoan</name>
    <dbReference type="NCBI Taxonomy" id="75058"/>
    <lineage>
        <taxon>Eukaryota</taxon>
        <taxon>Discoba</taxon>
        <taxon>Euglenozoa</taxon>
        <taxon>Kinetoplastea</taxon>
        <taxon>Metakinetoplastina</taxon>
        <taxon>Eubodonida</taxon>
        <taxon>Bodonidae</taxon>
        <taxon>Bodo</taxon>
    </lineage>
</organism>
<dbReference type="GO" id="GO:0006888">
    <property type="term" value="P:endoplasmic reticulum to Golgi vesicle-mediated transport"/>
    <property type="evidence" value="ECO:0007669"/>
    <property type="project" value="InterPro"/>
</dbReference>
<name>A0A0S4IYJ5_BODSA</name>
<evidence type="ECO:0000256" key="5">
    <source>
        <dbReference type="ARBA" id="ARBA00022927"/>
    </source>
</evidence>
<proteinExistence type="inferred from homology"/>
<dbReference type="PANTHER" id="PTHR21094:SF2">
    <property type="entry name" value="GOLGI SNAP RECEPTOR COMPLEX MEMBER 1"/>
    <property type="match status" value="1"/>
</dbReference>
<keyword evidence="6 9" id="KW-1133">Transmembrane helix</keyword>
<evidence type="ECO:0000256" key="3">
    <source>
        <dbReference type="ARBA" id="ARBA00022448"/>
    </source>
</evidence>
<evidence type="ECO:0000313" key="11">
    <source>
        <dbReference type="Proteomes" id="UP000051952"/>
    </source>
</evidence>
<dbReference type="PANTHER" id="PTHR21094">
    <property type="entry name" value="GOS-28 SNARE- RELATED"/>
    <property type="match status" value="1"/>
</dbReference>
<keyword evidence="5" id="KW-0653">Protein transport</keyword>
<evidence type="ECO:0000256" key="4">
    <source>
        <dbReference type="ARBA" id="ARBA00022692"/>
    </source>
</evidence>
<dbReference type="Pfam" id="PF12352">
    <property type="entry name" value="V-SNARE_C"/>
    <property type="match status" value="1"/>
</dbReference>
<dbReference type="OrthoDB" id="422156at2759"/>
<accession>A0A0S4IYJ5</accession>
<evidence type="ECO:0000256" key="6">
    <source>
        <dbReference type="ARBA" id="ARBA00022989"/>
    </source>
</evidence>
<dbReference type="GO" id="GO:0005484">
    <property type="term" value="F:SNAP receptor activity"/>
    <property type="evidence" value="ECO:0007669"/>
    <property type="project" value="TreeGrafter"/>
</dbReference>
<dbReference type="InterPro" id="IPR023601">
    <property type="entry name" value="Golgi_SNAP_su1"/>
</dbReference>
<feature type="transmembrane region" description="Helical" evidence="9">
    <location>
        <begin position="208"/>
        <end position="225"/>
    </location>
</feature>
<reference evidence="11" key="1">
    <citation type="submission" date="2015-09" db="EMBL/GenBank/DDBJ databases">
        <authorList>
            <consortium name="Pathogen Informatics"/>
        </authorList>
    </citation>
    <scope>NUCLEOTIDE SEQUENCE [LARGE SCALE GENOMIC DNA]</scope>
    <source>
        <strain evidence="11">Lake Konstanz</strain>
    </source>
</reference>
<keyword evidence="3" id="KW-0813">Transport</keyword>
<dbReference type="GO" id="GO:0006906">
    <property type="term" value="P:vesicle fusion"/>
    <property type="evidence" value="ECO:0007669"/>
    <property type="project" value="TreeGrafter"/>
</dbReference>
<dbReference type="EMBL" id="CYKH01000640">
    <property type="protein sequence ID" value="CUG08793.1"/>
    <property type="molecule type" value="Genomic_DNA"/>
</dbReference>
<dbReference type="GO" id="GO:0048219">
    <property type="term" value="P:inter-Golgi cisterna vesicle-mediated transport"/>
    <property type="evidence" value="ECO:0007669"/>
    <property type="project" value="TreeGrafter"/>
</dbReference>
<dbReference type="GO" id="GO:0031201">
    <property type="term" value="C:SNARE complex"/>
    <property type="evidence" value="ECO:0007669"/>
    <property type="project" value="TreeGrafter"/>
</dbReference>
<evidence type="ECO:0000313" key="10">
    <source>
        <dbReference type="EMBL" id="CUG08793.1"/>
    </source>
</evidence>
<keyword evidence="7" id="KW-0333">Golgi apparatus</keyword>